<evidence type="ECO:0000256" key="3">
    <source>
        <dbReference type="ARBA" id="ARBA00012438"/>
    </source>
</evidence>
<keyword evidence="7" id="KW-0902">Two-component regulatory system</keyword>
<dbReference type="Gene3D" id="3.30.450.20">
    <property type="entry name" value="PAS domain"/>
    <property type="match status" value="1"/>
</dbReference>
<dbReference type="Pfam" id="PF00512">
    <property type="entry name" value="HisKA"/>
    <property type="match status" value="1"/>
</dbReference>
<dbReference type="PANTHER" id="PTHR43711">
    <property type="entry name" value="TWO-COMPONENT HISTIDINE KINASE"/>
    <property type="match status" value="1"/>
</dbReference>
<dbReference type="CDD" id="cd00075">
    <property type="entry name" value="HATPase"/>
    <property type="match status" value="1"/>
</dbReference>
<dbReference type="PANTHER" id="PTHR43711:SF1">
    <property type="entry name" value="HISTIDINE KINASE 1"/>
    <property type="match status" value="1"/>
</dbReference>
<dbReference type="PRINTS" id="PR00344">
    <property type="entry name" value="BCTRLSENSOR"/>
</dbReference>
<comment type="subcellular location">
    <subcellularLocation>
        <location evidence="2">Cell membrane</location>
    </subcellularLocation>
</comment>
<feature type="transmembrane region" description="Helical" evidence="9">
    <location>
        <begin position="74"/>
        <end position="92"/>
    </location>
</feature>
<dbReference type="CDD" id="cd00130">
    <property type="entry name" value="PAS"/>
    <property type="match status" value="1"/>
</dbReference>
<dbReference type="SMART" id="SM00388">
    <property type="entry name" value="HisKA"/>
    <property type="match status" value="1"/>
</dbReference>
<dbReference type="PROSITE" id="PS50109">
    <property type="entry name" value="HIS_KIN"/>
    <property type="match status" value="1"/>
</dbReference>
<feature type="transmembrane region" description="Helical" evidence="9">
    <location>
        <begin position="48"/>
        <end position="67"/>
    </location>
</feature>
<reference evidence="13 14" key="1">
    <citation type="journal article" date="2019" name="Int. J. Syst. Evol. Microbiol.">
        <title>The Global Catalogue of Microorganisms (GCM) 10K type strain sequencing project: providing services to taxonomists for standard genome sequencing and annotation.</title>
        <authorList>
            <consortium name="The Broad Institute Genomics Platform"/>
            <consortium name="The Broad Institute Genome Sequencing Center for Infectious Disease"/>
            <person name="Wu L."/>
            <person name="Ma J."/>
        </authorList>
    </citation>
    <scope>NUCLEOTIDE SEQUENCE [LARGE SCALE GENOMIC DNA]</scope>
    <source>
        <strain evidence="13 14">JCM 14736</strain>
    </source>
</reference>
<evidence type="ECO:0000256" key="7">
    <source>
        <dbReference type="ARBA" id="ARBA00023012"/>
    </source>
</evidence>
<comment type="caution">
    <text evidence="13">The sequence shown here is derived from an EMBL/GenBank/DDBJ whole genome shotgun (WGS) entry which is preliminary data.</text>
</comment>
<dbReference type="SUPFAM" id="SSF55785">
    <property type="entry name" value="PYP-like sensor domain (PAS domain)"/>
    <property type="match status" value="1"/>
</dbReference>
<dbReference type="Pfam" id="PF13426">
    <property type="entry name" value="PAS_9"/>
    <property type="match status" value="1"/>
</dbReference>
<dbReference type="CDD" id="cd00082">
    <property type="entry name" value="HisKA"/>
    <property type="match status" value="1"/>
</dbReference>
<dbReference type="InterPro" id="IPR050736">
    <property type="entry name" value="Sensor_HK_Regulatory"/>
</dbReference>
<dbReference type="SMART" id="SM00387">
    <property type="entry name" value="HATPase_c"/>
    <property type="match status" value="1"/>
</dbReference>
<dbReference type="PROSITE" id="PS50862">
    <property type="entry name" value="AA_TRNA_LIGASE_II"/>
    <property type="match status" value="1"/>
</dbReference>
<dbReference type="Gene3D" id="3.30.565.10">
    <property type="entry name" value="Histidine kinase-like ATPase, C-terminal domain"/>
    <property type="match status" value="1"/>
</dbReference>
<dbReference type="Gene3D" id="1.10.287.130">
    <property type="match status" value="1"/>
</dbReference>
<keyword evidence="4" id="KW-0597">Phosphoprotein</keyword>
<evidence type="ECO:0000313" key="14">
    <source>
        <dbReference type="Proteomes" id="UP001500851"/>
    </source>
</evidence>
<dbReference type="Proteomes" id="UP001500851">
    <property type="component" value="Unassembled WGS sequence"/>
</dbReference>
<keyword evidence="8" id="KW-0175">Coiled coil</keyword>
<dbReference type="Pfam" id="PF02518">
    <property type="entry name" value="HATPase_c"/>
    <property type="match status" value="1"/>
</dbReference>
<accession>A0ABN2LT06</accession>
<evidence type="ECO:0000256" key="9">
    <source>
        <dbReference type="SAM" id="Phobius"/>
    </source>
</evidence>
<evidence type="ECO:0000313" key="13">
    <source>
        <dbReference type="EMBL" id="GAA1798557.1"/>
    </source>
</evidence>
<evidence type="ECO:0000259" key="10">
    <source>
        <dbReference type="PROSITE" id="PS50109"/>
    </source>
</evidence>
<keyword evidence="9" id="KW-0812">Transmembrane</keyword>
<dbReference type="SMART" id="SM00091">
    <property type="entry name" value="PAS"/>
    <property type="match status" value="1"/>
</dbReference>
<feature type="domain" description="Histidine kinase" evidence="10">
    <location>
        <begin position="361"/>
        <end position="580"/>
    </location>
</feature>
<gene>
    <name evidence="13" type="ORF">GCM10009768_29530</name>
</gene>
<dbReference type="EMBL" id="BAAAOB010000005">
    <property type="protein sequence ID" value="GAA1798557.1"/>
    <property type="molecule type" value="Genomic_DNA"/>
</dbReference>
<feature type="transmembrane region" description="Helical" evidence="9">
    <location>
        <begin position="122"/>
        <end position="140"/>
    </location>
</feature>
<dbReference type="InterPro" id="IPR004358">
    <property type="entry name" value="Sig_transdc_His_kin-like_C"/>
</dbReference>
<keyword evidence="14" id="KW-1185">Reference proteome</keyword>
<proteinExistence type="predicted"/>
<keyword evidence="9" id="KW-1133">Transmembrane helix</keyword>
<evidence type="ECO:0000256" key="6">
    <source>
        <dbReference type="ARBA" id="ARBA00022777"/>
    </source>
</evidence>
<evidence type="ECO:0000259" key="11">
    <source>
        <dbReference type="PROSITE" id="PS50112"/>
    </source>
</evidence>
<feature type="domain" description="PAS" evidence="11">
    <location>
        <begin position="204"/>
        <end position="256"/>
    </location>
</feature>
<dbReference type="InterPro" id="IPR005467">
    <property type="entry name" value="His_kinase_dom"/>
</dbReference>
<dbReference type="SUPFAM" id="SSF55874">
    <property type="entry name" value="ATPase domain of HSP90 chaperone/DNA topoisomerase II/histidine kinase"/>
    <property type="match status" value="1"/>
</dbReference>
<name>A0ABN2LT06_9MICO</name>
<organism evidence="13 14">
    <name type="scientific">Leucobacter iarius</name>
    <dbReference type="NCBI Taxonomy" id="333963"/>
    <lineage>
        <taxon>Bacteria</taxon>
        <taxon>Bacillati</taxon>
        <taxon>Actinomycetota</taxon>
        <taxon>Actinomycetes</taxon>
        <taxon>Micrococcales</taxon>
        <taxon>Microbacteriaceae</taxon>
        <taxon>Leucobacter</taxon>
    </lineage>
</organism>
<evidence type="ECO:0000256" key="2">
    <source>
        <dbReference type="ARBA" id="ARBA00004236"/>
    </source>
</evidence>
<dbReference type="InterPro" id="IPR035965">
    <property type="entry name" value="PAS-like_dom_sf"/>
</dbReference>
<evidence type="ECO:0000256" key="1">
    <source>
        <dbReference type="ARBA" id="ARBA00000085"/>
    </source>
</evidence>
<dbReference type="GO" id="GO:0016301">
    <property type="term" value="F:kinase activity"/>
    <property type="evidence" value="ECO:0007669"/>
    <property type="project" value="UniProtKB-KW"/>
</dbReference>
<protein>
    <recommendedName>
        <fullName evidence="3">histidine kinase</fullName>
        <ecNumber evidence="3">2.7.13.3</ecNumber>
    </recommendedName>
</protein>
<dbReference type="EC" id="2.7.13.3" evidence="3"/>
<feature type="transmembrane region" description="Helical" evidence="9">
    <location>
        <begin position="20"/>
        <end position="42"/>
    </location>
</feature>
<feature type="domain" description="Aminoacyl-transfer RNA synthetases class-II family profile" evidence="12">
    <location>
        <begin position="175"/>
        <end position="577"/>
    </location>
</feature>
<evidence type="ECO:0000256" key="4">
    <source>
        <dbReference type="ARBA" id="ARBA00022553"/>
    </source>
</evidence>
<dbReference type="InterPro" id="IPR036097">
    <property type="entry name" value="HisK_dim/P_sf"/>
</dbReference>
<dbReference type="InterPro" id="IPR000014">
    <property type="entry name" value="PAS"/>
</dbReference>
<keyword evidence="5" id="KW-0808">Transferase</keyword>
<dbReference type="InterPro" id="IPR003661">
    <property type="entry name" value="HisK_dim/P_dom"/>
</dbReference>
<evidence type="ECO:0000256" key="8">
    <source>
        <dbReference type="SAM" id="Coils"/>
    </source>
</evidence>
<dbReference type="PROSITE" id="PS50112">
    <property type="entry name" value="PAS"/>
    <property type="match status" value="1"/>
</dbReference>
<dbReference type="InterPro" id="IPR006195">
    <property type="entry name" value="aa-tRNA-synth_II"/>
</dbReference>
<feature type="transmembrane region" description="Helical" evidence="9">
    <location>
        <begin position="98"/>
        <end position="115"/>
    </location>
</feature>
<evidence type="ECO:0000256" key="5">
    <source>
        <dbReference type="ARBA" id="ARBA00022679"/>
    </source>
</evidence>
<feature type="coiled-coil region" evidence="8">
    <location>
        <begin position="187"/>
        <end position="214"/>
    </location>
</feature>
<dbReference type="RefSeq" id="WP_344033419.1">
    <property type="nucleotide sequence ID" value="NZ_BAAAOB010000005.1"/>
</dbReference>
<comment type="catalytic activity">
    <reaction evidence="1">
        <text>ATP + protein L-histidine = ADP + protein N-phospho-L-histidine.</text>
        <dbReference type="EC" id="2.7.13.3"/>
    </reaction>
</comment>
<evidence type="ECO:0000259" key="12">
    <source>
        <dbReference type="PROSITE" id="PS50862"/>
    </source>
</evidence>
<keyword evidence="6 13" id="KW-0418">Kinase</keyword>
<dbReference type="InterPro" id="IPR036890">
    <property type="entry name" value="HATPase_C_sf"/>
</dbReference>
<sequence>MSEAPRSRLLRFFDRPGPLLKQAPTTIALLVALALVHLVPGLKPVSEGAALAGTAVILAATAYAALLRAHRGHEGFAVLLIPMIDIVGLGLFRAGTGGAHSMFGALVLLPVVWLATAPKFRYVVAAVLLSSFTILMPYLATPPDSPADWLRGVVSPLVYAAVAAVIHDLSRQQRIRIEQAERLVSERTRALEQNAEMIAQLRESEQRYRALLESFESLWAAITAQAVIAIDCRGTVEAWNPGAERLLGLTQAEALDGVRIDRFFPADVLAMLGEEHPDLPHPHAPEDLPQGVRALFARADSDSTVDADLEISTATGLTVPARITVTPRKDGTGQQRGYLLVVTDETRAVEVARMKDQFVGMISHELRTPLSAIIGFLDLLRSDPERPLAEEQREFVDIIERNAQRLLALVGDLLFTAQVESGRFPLECFDSDLSESVRSAVESAAPHAQREGVELRTELPDRPVVVSIDARRIGQALDNLLSNAIKFTPRGGRVTAEVRPVDGAVVLAVRDTGIGIPEDEQGMLFTRFFRASTATRNAVPGIGLGLSITRAIVIAHGGRMEVASREGEGTEFRMTLPMAPPTEAVPKVRIRAGRGERPDARVRSRS</sequence>
<dbReference type="SUPFAM" id="SSF47384">
    <property type="entry name" value="Homodimeric domain of signal transducing histidine kinase"/>
    <property type="match status" value="1"/>
</dbReference>
<keyword evidence="9" id="KW-0472">Membrane</keyword>
<dbReference type="InterPro" id="IPR003594">
    <property type="entry name" value="HATPase_dom"/>
</dbReference>